<accession>A0A1F6PFY4</accession>
<dbReference type="Proteomes" id="UP000178254">
    <property type="component" value="Unassembled WGS sequence"/>
</dbReference>
<protein>
    <recommendedName>
        <fullName evidence="3">DUF3828 domain-containing protein</fullName>
    </recommendedName>
</protein>
<name>A0A1F6PFY4_9BACT</name>
<organism evidence="1 2">
    <name type="scientific">Candidatus Magasanikbacteria bacterium RIFOXYD2_FULL_41_14</name>
    <dbReference type="NCBI Taxonomy" id="1798709"/>
    <lineage>
        <taxon>Bacteria</taxon>
        <taxon>Candidatus Magasanikiibacteriota</taxon>
    </lineage>
</organism>
<comment type="caution">
    <text evidence="1">The sequence shown here is derived from an EMBL/GenBank/DDBJ whole genome shotgun (WGS) entry which is preliminary data.</text>
</comment>
<proteinExistence type="predicted"/>
<reference evidence="1 2" key="1">
    <citation type="journal article" date="2016" name="Nat. Commun.">
        <title>Thousands of microbial genomes shed light on interconnected biogeochemical processes in an aquifer system.</title>
        <authorList>
            <person name="Anantharaman K."/>
            <person name="Brown C.T."/>
            <person name="Hug L.A."/>
            <person name="Sharon I."/>
            <person name="Castelle C.J."/>
            <person name="Probst A.J."/>
            <person name="Thomas B.C."/>
            <person name="Singh A."/>
            <person name="Wilkins M.J."/>
            <person name="Karaoz U."/>
            <person name="Brodie E.L."/>
            <person name="Williams K.H."/>
            <person name="Hubbard S.S."/>
            <person name="Banfield J.F."/>
        </authorList>
    </citation>
    <scope>NUCLEOTIDE SEQUENCE [LARGE SCALE GENOMIC DNA]</scope>
</reference>
<dbReference type="EMBL" id="MFRE01000004">
    <property type="protein sequence ID" value="OGH95071.1"/>
    <property type="molecule type" value="Genomic_DNA"/>
</dbReference>
<dbReference type="AlphaFoldDB" id="A0A1F6PFY4"/>
<evidence type="ECO:0000313" key="1">
    <source>
        <dbReference type="EMBL" id="OGH95071.1"/>
    </source>
</evidence>
<sequence length="171" mass="18547">MLSKKKAVPDANLTNNNTAPLADVVLPTGQTVVVNPITQGVTAQVPTALETEQNSVRQLARIFIERYNSYSSAGNFENLLDVKDFSTPALWVKISGPLTSPRPPSGSFVGVSTLAVSSDLSDWQGSSAQVDIKTHITEDKENKVTSRLAGVSVYLVKTNGNWLVDKFIWEK</sequence>
<evidence type="ECO:0008006" key="3">
    <source>
        <dbReference type="Google" id="ProtNLM"/>
    </source>
</evidence>
<gene>
    <name evidence="1" type="ORF">A2538_03990</name>
</gene>
<dbReference type="STRING" id="1798709.A2538_03990"/>
<evidence type="ECO:0000313" key="2">
    <source>
        <dbReference type="Proteomes" id="UP000178254"/>
    </source>
</evidence>